<dbReference type="InterPro" id="IPR006015">
    <property type="entry name" value="Universal_stress_UspA"/>
</dbReference>
<dbReference type="InterPro" id="IPR006016">
    <property type="entry name" value="UspA"/>
</dbReference>
<keyword evidence="4" id="KW-1185">Reference proteome</keyword>
<dbReference type="Gene3D" id="3.40.50.12370">
    <property type="match status" value="1"/>
</dbReference>
<evidence type="ECO:0000313" key="3">
    <source>
        <dbReference type="EMBL" id="AJR03455.1"/>
    </source>
</evidence>
<dbReference type="RefSeq" id="WP_044638172.1">
    <property type="nucleotide sequence ID" value="NZ_CP007202.1"/>
</dbReference>
<reference evidence="3 4" key="1">
    <citation type="submission" date="2014-02" db="EMBL/GenBank/DDBJ databases">
        <authorList>
            <person name="Young C.-C."/>
            <person name="Hameed A."/>
            <person name="Huang H.-C."/>
            <person name="Shahina M."/>
        </authorList>
    </citation>
    <scope>NUCLEOTIDE SEQUENCE [LARGE SCALE GENOMIC DNA]</scope>
    <source>
        <strain evidence="3 4">CC-SAMT-1</strain>
    </source>
</reference>
<gene>
    <name evidence="3" type="ORF">AW14_07255</name>
</gene>
<dbReference type="EMBL" id="CP007202">
    <property type="protein sequence ID" value="AJR03455.1"/>
    <property type="molecule type" value="Genomic_DNA"/>
</dbReference>
<protein>
    <submittedName>
        <fullName evidence="3">Universal stress protein</fullName>
    </submittedName>
</protein>
<organism evidence="3 4">
    <name type="scientific">Siansivirga zeaxanthinifaciens CC-SAMT-1</name>
    <dbReference type="NCBI Taxonomy" id="1454006"/>
    <lineage>
        <taxon>Bacteria</taxon>
        <taxon>Pseudomonadati</taxon>
        <taxon>Bacteroidota</taxon>
        <taxon>Flavobacteriia</taxon>
        <taxon>Flavobacteriales</taxon>
        <taxon>Flavobacteriaceae</taxon>
        <taxon>Siansivirga</taxon>
    </lineage>
</organism>
<dbReference type="Pfam" id="PF00582">
    <property type="entry name" value="Usp"/>
    <property type="match status" value="1"/>
</dbReference>
<name>A0A0C5WKV9_9FLAO</name>
<dbReference type="KEGG" id="sze:AW14_07255"/>
<dbReference type="CDD" id="cd00293">
    <property type="entry name" value="USP-like"/>
    <property type="match status" value="1"/>
</dbReference>
<dbReference type="STRING" id="1454006.AW14_07255"/>
<evidence type="ECO:0000256" key="1">
    <source>
        <dbReference type="ARBA" id="ARBA00008791"/>
    </source>
</evidence>
<dbReference type="PRINTS" id="PR01438">
    <property type="entry name" value="UNVRSLSTRESS"/>
</dbReference>
<proteinExistence type="inferred from homology"/>
<dbReference type="AlphaFoldDB" id="A0A0C5WKV9"/>
<dbReference type="SUPFAM" id="SSF52402">
    <property type="entry name" value="Adenine nucleotide alpha hydrolases-like"/>
    <property type="match status" value="2"/>
</dbReference>
<dbReference type="PATRIC" id="fig|1454006.5.peg.1426"/>
<dbReference type="PANTHER" id="PTHR46268:SF6">
    <property type="entry name" value="UNIVERSAL STRESS PROTEIN UP12"/>
    <property type="match status" value="1"/>
</dbReference>
<dbReference type="OrthoDB" id="9788959at2"/>
<dbReference type="HOGENOM" id="CLU_049301_2_4_10"/>
<dbReference type="Proteomes" id="UP000032229">
    <property type="component" value="Chromosome"/>
</dbReference>
<evidence type="ECO:0000259" key="2">
    <source>
        <dbReference type="Pfam" id="PF00582"/>
    </source>
</evidence>
<sequence length="278" mass="31555">MKNILIPTDFSENSWNAIAYAVQFFSKSSCTFYLLNVNTSGNPEGVNAVPVSDENSAVSVLETPSKVQLKNLLLKIKNTFPNNLKHKFFSVEDNNSILDAVRKQVVEKKINLIVMSTKGGSRLKSCVGNTTGNIITKVKCTTLVVPEKATYTPPKDIVFPTDFSIFYQIEVLQPIAEIIEKNNSVVHVLHVNKSGAALNDDQQKNRSYLDDYFTDYEHSFEFFTNKYLDDALQQFINSRNINLITMLAKNLNYFQKLLFNPTAKEITYYNEVPFLVLH</sequence>
<comment type="similarity">
    <text evidence="1">Belongs to the universal stress protein A family.</text>
</comment>
<dbReference type="PANTHER" id="PTHR46268">
    <property type="entry name" value="STRESS RESPONSE PROTEIN NHAX"/>
    <property type="match status" value="1"/>
</dbReference>
<evidence type="ECO:0000313" key="4">
    <source>
        <dbReference type="Proteomes" id="UP000032229"/>
    </source>
</evidence>
<accession>A0A0C5WKV9</accession>
<feature type="domain" description="UspA" evidence="2">
    <location>
        <begin position="1"/>
        <end position="146"/>
    </location>
</feature>